<reference evidence="3 4" key="1">
    <citation type="submission" date="2023-08" db="EMBL/GenBank/DDBJ databases">
        <title>A Necator americanus chromosomal reference genome.</title>
        <authorList>
            <person name="Ilik V."/>
            <person name="Petrzelkova K.J."/>
            <person name="Pardy F."/>
            <person name="Fuh T."/>
            <person name="Niatou-Singa F.S."/>
            <person name="Gouil Q."/>
            <person name="Baker L."/>
            <person name="Ritchie M.E."/>
            <person name="Jex A.R."/>
            <person name="Gazzola D."/>
            <person name="Li H."/>
            <person name="Toshio Fujiwara R."/>
            <person name="Zhan B."/>
            <person name="Aroian R.V."/>
            <person name="Pafco B."/>
            <person name="Schwarz E.M."/>
        </authorList>
    </citation>
    <scope>NUCLEOTIDE SEQUENCE [LARGE SCALE GENOMIC DNA]</scope>
    <source>
        <strain evidence="3 4">Aroian</strain>
        <tissue evidence="3">Whole animal</tissue>
    </source>
</reference>
<feature type="transmembrane region" description="Helical" evidence="1">
    <location>
        <begin position="296"/>
        <end position="318"/>
    </location>
</feature>
<sequence length="524" mass="59484">MDRLDCTEEKLLRQLLGYFATFDLGSLLDTVDSQFGRDVKFPCIWNSDEWIDSVQAFAGDRKGWAELRLRTTATKPWADEIANYGISAMNEYRSAIGHATQVLWAETLTVGCAVTHCTKGGTMVVCQYYPPGNYIGSSMYKEGKTLSECGLEGRNEVPHSETGLWREGGATLGSATYYPNAALSSWLPRHVKVVQKKDRTMDVDPTPAIRIICALLILIPSLVGFVLQIVVLAAFCLDWKTMRSSSFYIIMVQIMGCNTCSLFLDLYIAFPLTLTGIQYMGDSNLLYHGPLFFEGVAFQGLLLHSFLLTITRVTVFFFPKWNEVLFSPKGTILLSMIVWIYIFALLILYDIFGCKKQFSKDGFYFGYRCEISVRGGPYIRSFMMYQGQLLPFIMTLSYIAIYFKIKAISRSATTRRNIKAEMRFLWQTIPLTVLLSIQVLAFTFIPKFYVTGYGRFFTTSTTSLIIIANNMASPIVLLIFNKDIWKYTRRMLRCKSSEVLPVLVTSGNDARRITVQMRRTTTTE</sequence>
<evidence type="ECO:0000256" key="1">
    <source>
        <dbReference type="SAM" id="Phobius"/>
    </source>
</evidence>
<dbReference type="Pfam" id="PF00188">
    <property type="entry name" value="CAP"/>
    <property type="match status" value="1"/>
</dbReference>
<gene>
    <name evidence="3" type="primary">Necator_chrIV.g15455</name>
    <name evidence="3" type="ORF">RB195_002160</name>
</gene>
<feature type="domain" description="SCP" evidence="2">
    <location>
        <begin position="25"/>
        <end position="136"/>
    </location>
</feature>
<feature type="transmembrane region" description="Helical" evidence="1">
    <location>
        <begin position="382"/>
        <end position="403"/>
    </location>
</feature>
<comment type="caution">
    <text evidence="3">The sequence shown here is derived from an EMBL/GenBank/DDBJ whole genome shotgun (WGS) entry which is preliminary data.</text>
</comment>
<feature type="transmembrane region" description="Helical" evidence="1">
    <location>
        <begin position="330"/>
        <end position="352"/>
    </location>
</feature>
<keyword evidence="4" id="KW-1185">Reference proteome</keyword>
<proteinExistence type="predicted"/>
<dbReference type="PANTHER" id="PTHR22718">
    <property type="entry name" value="SERPENTINE RECEPTOR, CLASS X"/>
    <property type="match status" value="1"/>
</dbReference>
<dbReference type="SUPFAM" id="SSF55797">
    <property type="entry name" value="PR-1-like"/>
    <property type="match status" value="1"/>
</dbReference>
<evidence type="ECO:0000313" key="4">
    <source>
        <dbReference type="Proteomes" id="UP001303046"/>
    </source>
</evidence>
<dbReference type="SMART" id="SM00198">
    <property type="entry name" value="SCP"/>
    <property type="match status" value="1"/>
</dbReference>
<evidence type="ECO:0000259" key="2">
    <source>
        <dbReference type="SMART" id="SM00198"/>
    </source>
</evidence>
<accession>A0ABR1DHP3</accession>
<dbReference type="PRINTS" id="PR00837">
    <property type="entry name" value="V5TPXLIKE"/>
</dbReference>
<dbReference type="Proteomes" id="UP001303046">
    <property type="component" value="Unassembled WGS sequence"/>
</dbReference>
<feature type="transmembrane region" description="Helical" evidence="1">
    <location>
        <begin position="208"/>
        <end position="235"/>
    </location>
</feature>
<keyword evidence="1" id="KW-1133">Transmembrane helix</keyword>
<feature type="transmembrane region" description="Helical" evidence="1">
    <location>
        <begin position="457"/>
        <end position="480"/>
    </location>
</feature>
<dbReference type="InterPro" id="IPR001283">
    <property type="entry name" value="CRISP-related"/>
</dbReference>
<organism evidence="3 4">
    <name type="scientific">Necator americanus</name>
    <name type="common">Human hookworm</name>
    <dbReference type="NCBI Taxonomy" id="51031"/>
    <lineage>
        <taxon>Eukaryota</taxon>
        <taxon>Metazoa</taxon>
        <taxon>Ecdysozoa</taxon>
        <taxon>Nematoda</taxon>
        <taxon>Chromadorea</taxon>
        <taxon>Rhabditida</taxon>
        <taxon>Rhabditina</taxon>
        <taxon>Rhabditomorpha</taxon>
        <taxon>Strongyloidea</taxon>
        <taxon>Ancylostomatidae</taxon>
        <taxon>Bunostominae</taxon>
        <taxon>Necator</taxon>
    </lineage>
</organism>
<feature type="transmembrane region" description="Helical" evidence="1">
    <location>
        <begin position="424"/>
        <end position="445"/>
    </location>
</feature>
<protein>
    <recommendedName>
        <fullName evidence="2">SCP domain-containing protein</fullName>
    </recommendedName>
</protein>
<keyword evidence="1" id="KW-0472">Membrane</keyword>
<dbReference type="EMBL" id="JAVFWL010000004">
    <property type="protein sequence ID" value="KAK6749991.1"/>
    <property type="molecule type" value="Genomic_DNA"/>
</dbReference>
<dbReference type="InterPro" id="IPR014044">
    <property type="entry name" value="CAP_dom"/>
</dbReference>
<evidence type="ECO:0000313" key="3">
    <source>
        <dbReference type="EMBL" id="KAK6749991.1"/>
    </source>
</evidence>
<dbReference type="Gene3D" id="3.40.33.10">
    <property type="entry name" value="CAP"/>
    <property type="match status" value="1"/>
</dbReference>
<dbReference type="InterPro" id="IPR019430">
    <property type="entry name" value="7TM_GPCR_serpentine_rcpt_Srx"/>
</dbReference>
<dbReference type="Pfam" id="PF10328">
    <property type="entry name" value="7TM_GPCR_Srx"/>
    <property type="match status" value="1"/>
</dbReference>
<dbReference type="Gene3D" id="1.20.1070.10">
    <property type="entry name" value="Rhodopsin 7-helix transmembrane proteins"/>
    <property type="match status" value="1"/>
</dbReference>
<feature type="transmembrane region" description="Helical" evidence="1">
    <location>
        <begin position="247"/>
        <end position="270"/>
    </location>
</feature>
<dbReference type="PANTHER" id="PTHR22718:SF25">
    <property type="entry name" value="G-PROTEIN COUPLED RECEPTORS FAMILY 1 PROFILE DOMAIN-CONTAINING PROTEIN"/>
    <property type="match status" value="1"/>
</dbReference>
<dbReference type="InterPro" id="IPR018244">
    <property type="entry name" value="Allrgn_V5/Tpx1_CS"/>
</dbReference>
<dbReference type="SUPFAM" id="SSF81321">
    <property type="entry name" value="Family A G protein-coupled receptor-like"/>
    <property type="match status" value="1"/>
</dbReference>
<keyword evidence="1" id="KW-0812">Transmembrane</keyword>
<dbReference type="PROSITE" id="PS01010">
    <property type="entry name" value="CRISP_2"/>
    <property type="match status" value="1"/>
</dbReference>
<name>A0ABR1DHP3_NECAM</name>
<dbReference type="InterPro" id="IPR035940">
    <property type="entry name" value="CAP_sf"/>
</dbReference>